<dbReference type="InterPro" id="IPR041412">
    <property type="entry name" value="Xrn1_helical"/>
</dbReference>
<feature type="domain" description="Xrn1 helical" evidence="7">
    <location>
        <begin position="431"/>
        <end position="500"/>
    </location>
</feature>
<evidence type="ECO:0000256" key="3">
    <source>
        <dbReference type="ARBA" id="ARBA00022839"/>
    </source>
</evidence>
<dbReference type="PANTHER" id="PTHR12341">
    <property type="entry name" value="5'-&gt;3' EXORIBONUCLEASE"/>
    <property type="match status" value="1"/>
</dbReference>
<dbReference type="Proteomes" id="UP000030750">
    <property type="component" value="Unassembled WGS sequence"/>
</dbReference>
<evidence type="ECO:0000256" key="4">
    <source>
        <dbReference type="ARBA" id="ARBA00038299"/>
    </source>
</evidence>
<accession>U6LTL3</accession>
<feature type="domain" description="Xrn1 N-terminal" evidence="6">
    <location>
        <begin position="9"/>
        <end position="207"/>
    </location>
</feature>
<gene>
    <name evidence="8" type="ORF">EBH_0007560</name>
</gene>
<evidence type="ECO:0000313" key="8">
    <source>
        <dbReference type="EMBL" id="CDJ53466.1"/>
    </source>
</evidence>
<dbReference type="CDD" id="cd18673">
    <property type="entry name" value="PIN_XRN1-2-like"/>
    <property type="match status" value="1"/>
</dbReference>
<keyword evidence="3 8" id="KW-0269">Exonuclease</keyword>
<feature type="region of interest" description="Disordered" evidence="5">
    <location>
        <begin position="261"/>
        <end position="293"/>
    </location>
</feature>
<dbReference type="VEuPathDB" id="ToxoDB:EBH_0007560"/>
<feature type="domain" description="Xrn1 helical" evidence="7">
    <location>
        <begin position="307"/>
        <end position="351"/>
    </location>
</feature>
<name>U6LTL3_9EIME</name>
<dbReference type="Gene3D" id="1.25.40.1050">
    <property type="match status" value="1"/>
</dbReference>
<dbReference type="GO" id="GO:0004534">
    <property type="term" value="F:5'-3' RNA exonuclease activity"/>
    <property type="evidence" value="ECO:0007669"/>
    <property type="project" value="TreeGrafter"/>
</dbReference>
<dbReference type="GO" id="GO:0000956">
    <property type="term" value="P:nuclear-transcribed mRNA catabolic process"/>
    <property type="evidence" value="ECO:0007669"/>
    <property type="project" value="TreeGrafter"/>
</dbReference>
<keyword evidence="2" id="KW-0378">Hydrolase</keyword>
<dbReference type="OrthoDB" id="372487at2759"/>
<dbReference type="EMBL" id="HG713342">
    <property type="protein sequence ID" value="CDJ53466.1"/>
    <property type="molecule type" value="Genomic_DNA"/>
</dbReference>
<sequence length="1656" mass="184353">MGRRWGMLHANEDLMWQSVFAALDLVISTISPRKLLYLAADGVAPRAKMNQQRARRYRAAKSAREAAEAQARQLHAMANVIEVTAHRAGAQGTSGPNQAGGGAEVKGFDSNCISPGTEFMASFFRHLRFYCEKKFKEDARWRGLKVLLSGPDVPGEGEHKIMAYLRCCKAAGNADPNTRHCLYGLDADLIMLSLASHEPQFALLREEVVFGRPTTVDAADKLLREPEKLQLLHISLVREYLALDLLPAKIDYSQEQIAFRSQGAPPTESASARGSNKLNEPNESAQRPPPEGSLNLSIDKMLCRASETERVVDDFVIFCFLAGNDFLPHTFATDIGGGGLDKMILCYGRFLAEYRVLAAAVTSRTPPDGPWLVGRCGQLNLLNLYIFLKLFVETVEDYKVEGKAADMQWLMRKKGESMQTHNFFGGDSCKAYRASFYEKKLSMPLHTEEGRRGMQHLCRSYLEGLQWVAYYYFRGPDASGWRWYYPYHYAPFLRDIVECDIFKPPVPDTQRMGLPGTGAERRWRDLSFLLERTIQLPSGEPYSPFMQLLSILPPQSAALLPPQLGRLLTHPPPELAPFFPKDFEIDMEGVKVPWGGVALLPFVNEAVLERVVFPLLEKLPPEVLGRNGVGKIVLLMREETEPSWRKSGLLLCDKDSSICEQGQLASVDPVYDCECLFFKDKIVHRSLGVILDIPSLLKRINSPTEEGTPQGRERRQIRIFPSSLRWAFPDIVDSGVVEEEVLVLPPLVVARLEASKIVGVLRILRPTAGVPSASSQANIKDAVARYAETLRCVLQRTDLASLRPPSGPPISLDPLPKLLPEGDELLFPTYPLPGASPDAAALTPSLHSKCITWHRGLGVKVFKHLSTSHSIVLSVMPFPREELNGVSAPNIVNVTKPKETLNKVLSSKFVLYDYPFVRLASPVAVWLPTFYLPLEDGSTAQRAQVPTDPMEQLQEVETEKNRLRSQGVAVADEREALYFLAQQRAKTRTEQTARRTRNSVPYWDPEQQVLGGPTEDTKLECVPVQSLDQQLQRLAVDVTLSFAGTEQQRQSRTVHPETALSTLLVELRPVEDIVMEEKLVAVHSANRSSSGNAQEMTSTACVHYRYAPETVFRLLPVLTIPSKALVESMQHCYQEVMDAVEAHRKIQWKAGDDIFCVASDRQQQLRVGATGVLEAPPTSEDPYLSGMTYTLEEAAQMMGVSPFAAFHIFSSVFLKDEDNLYDCGLHIAIFTKMRKPAYVIRFSLPWPSGGSNRPRQSCCTSHLFTSCAVELGKQLVEAFPALGVALDSVGKRSPNIMTTCYIKATDVFRGLPDPAFLASRLASMAAQSPSRRAKAVTSEYACLWDRIYRALDDEREAWSEGLPRTLPVLLRVNEATVVPAADLLTIQKRIVSGSAGGESRSGKFLSVGLPAYVEPVTINLRTRRQLGFRGLSLKQGQQGTAEVLSAEDEERIRSQISAAERVALFQKQLDYLEDLCIEELRTETEVLELSEFSFALQAIGYRFALSFSSGGETSSSLQLGNRGNSTCHSRTAPNNRITSALPGCRRGIETMCLPEVRVFHLRVRDGSQNSLLGRLRLFSPMLLLSSQLRRPKENSSSSIISCNIRHIRQTDEPLLQKMLPALVRQGLTRAGKLDCGSSSGFVYPFILKRIASLRKW</sequence>
<feature type="domain" description="Xrn1 helical" evidence="7">
    <location>
        <begin position="525"/>
        <end position="641"/>
    </location>
</feature>
<evidence type="ECO:0000313" key="9">
    <source>
        <dbReference type="Proteomes" id="UP000030750"/>
    </source>
</evidence>
<dbReference type="InterPro" id="IPR027073">
    <property type="entry name" value="5_3_exoribonuclease"/>
</dbReference>
<dbReference type="Pfam" id="PF17846">
    <property type="entry name" value="XRN_M"/>
    <property type="match status" value="3"/>
</dbReference>
<evidence type="ECO:0000256" key="5">
    <source>
        <dbReference type="SAM" id="MobiDB-lite"/>
    </source>
</evidence>
<organism evidence="8 9">
    <name type="scientific">Eimeria brunetti</name>
    <dbReference type="NCBI Taxonomy" id="51314"/>
    <lineage>
        <taxon>Eukaryota</taxon>
        <taxon>Sar</taxon>
        <taxon>Alveolata</taxon>
        <taxon>Apicomplexa</taxon>
        <taxon>Conoidasida</taxon>
        <taxon>Coccidia</taxon>
        <taxon>Eucoccidiorida</taxon>
        <taxon>Eimeriorina</taxon>
        <taxon>Eimeriidae</taxon>
        <taxon>Eimeria</taxon>
    </lineage>
</organism>
<feature type="compositionally biased region" description="Polar residues" evidence="5">
    <location>
        <begin position="268"/>
        <end position="285"/>
    </location>
</feature>
<keyword evidence="1" id="KW-0540">Nuclease</keyword>
<keyword evidence="9" id="KW-1185">Reference proteome</keyword>
<protein>
    <submittedName>
        <fullName evidence="8">5'-3' exonuclease, putative</fullName>
    </submittedName>
</protein>
<evidence type="ECO:0000256" key="1">
    <source>
        <dbReference type="ARBA" id="ARBA00022722"/>
    </source>
</evidence>
<evidence type="ECO:0000259" key="7">
    <source>
        <dbReference type="Pfam" id="PF17846"/>
    </source>
</evidence>
<dbReference type="GO" id="GO:0003723">
    <property type="term" value="F:RNA binding"/>
    <property type="evidence" value="ECO:0007669"/>
    <property type="project" value="TreeGrafter"/>
</dbReference>
<dbReference type="PANTHER" id="PTHR12341:SF7">
    <property type="entry name" value="5'-3' EXORIBONUCLEASE 1"/>
    <property type="match status" value="1"/>
</dbReference>
<evidence type="ECO:0000256" key="2">
    <source>
        <dbReference type="ARBA" id="ARBA00022801"/>
    </source>
</evidence>
<dbReference type="InterPro" id="IPR004859">
    <property type="entry name" value="Xrn1_N"/>
</dbReference>
<dbReference type="Gene3D" id="3.40.50.12390">
    <property type="match status" value="2"/>
</dbReference>
<dbReference type="Pfam" id="PF03159">
    <property type="entry name" value="XRN_N"/>
    <property type="match status" value="1"/>
</dbReference>
<comment type="similarity">
    <text evidence="4">Belongs to the 5'-3' exonuclease family.</text>
</comment>
<dbReference type="GO" id="GO:0005634">
    <property type="term" value="C:nucleus"/>
    <property type="evidence" value="ECO:0007669"/>
    <property type="project" value="TreeGrafter"/>
</dbReference>
<proteinExistence type="inferred from homology"/>
<evidence type="ECO:0000259" key="6">
    <source>
        <dbReference type="Pfam" id="PF03159"/>
    </source>
</evidence>
<reference evidence="8" key="1">
    <citation type="submission" date="2013-10" db="EMBL/GenBank/DDBJ databases">
        <title>Genomic analysis of the causative agents of coccidiosis in chickens.</title>
        <authorList>
            <person name="Reid A.J."/>
            <person name="Blake D."/>
            <person name="Billington K."/>
            <person name="Browne H."/>
            <person name="Dunn M."/>
            <person name="Hung S."/>
            <person name="Kawahara F."/>
            <person name="Miranda-Saavedra D."/>
            <person name="Mourier T."/>
            <person name="Nagra H."/>
            <person name="Otto T.D."/>
            <person name="Rawlings N."/>
            <person name="Sanchez A."/>
            <person name="Sanders M."/>
            <person name="Subramaniam C."/>
            <person name="Tay Y."/>
            <person name="Dear P."/>
            <person name="Doerig C."/>
            <person name="Gruber A."/>
            <person name="Parkinson J."/>
            <person name="Shirley M."/>
            <person name="Wan K.L."/>
            <person name="Berriman M."/>
            <person name="Tomley F."/>
            <person name="Pain A."/>
        </authorList>
    </citation>
    <scope>NUCLEOTIDE SEQUENCE [LARGE SCALE GENOMIC DNA]</scope>
    <source>
        <strain evidence="8">Houghton</strain>
    </source>
</reference>
<reference evidence="8" key="2">
    <citation type="submission" date="2013-10" db="EMBL/GenBank/DDBJ databases">
        <authorList>
            <person name="Aslett M."/>
        </authorList>
    </citation>
    <scope>NUCLEOTIDE SEQUENCE [LARGE SCALE GENOMIC DNA]</scope>
    <source>
        <strain evidence="8">Houghton</strain>
    </source>
</reference>